<dbReference type="AlphaFoldDB" id="A0A6A4HKD4"/>
<accession>A0A6A4HKD4</accession>
<organism evidence="9 10">
    <name type="scientific">Gymnopus androsaceus JB14</name>
    <dbReference type="NCBI Taxonomy" id="1447944"/>
    <lineage>
        <taxon>Eukaryota</taxon>
        <taxon>Fungi</taxon>
        <taxon>Dikarya</taxon>
        <taxon>Basidiomycota</taxon>
        <taxon>Agaricomycotina</taxon>
        <taxon>Agaricomycetes</taxon>
        <taxon>Agaricomycetidae</taxon>
        <taxon>Agaricales</taxon>
        <taxon>Marasmiineae</taxon>
        <taxon>Omphalotaceae</taxon>
        <taxon>Gymnopus</taxon>
    </lineage>
</organism>
<evidence type="ECO:0000313" key="10">
    <source>
        <dbReference type="Proteomes" id="UP000799118"/>
    </source>
</evidence>
<dbReference type="SMART" id="SM00906">
    <property type="entry name" value="Fungal_trans"/>
    <property type="match status" value="1"/>
</dbReference>
<dbReference type="InterPro" id="IPR036864">
    <property type="entry name" value="Zn2-C6_fun-type_DNA-bd_sf"/>
</dbReference>
<dbReference type="GO" id="GO:0000981">
    <property type="term" value="F:DNA-binding transcription factor activity, RNA polymerase II-specific"/>
    <property type="evidence" value="ECO:0007669"/>
    <property type="project" value="InterPro"/>
</dbReference>
<evidence type="ECO:0000256" key="6">
    <source>
        <dbReference type="ARBA" id="ARBA00023242"/>
    </source>
</evidence>
<dbReference type="SMART" id="SM00066">
    <property type="entry name" value="GAL4"/>
    <property type="match status" value="1"/>
</dbReference>
<evidence type="ECO:0000313" key="9">
    <source>
        <dbReference type="EMBL" id="KAE9399332.1"/>
    </source>
</evidence>
<keyword evidence="10" id="KW-1185">Reference proteome</keyword>
<dbReference type="CDD" id="cd12148">
    <property type="entry name" value="fungal_TF_MHR"/>
    <property type="match status" value="1"/>
</dbReference>
<dbReference type="GO" id="GO:0006351">
    <property type="term" value="P:DNA-templated transcription"/>
    <property type="evidence" value="ECO:0007669"/>
    <property type="project" value="InterPro"/>
</dbReference>
<sequence length="665" mass="75906">MKSEHGPAEVSSSRHRPLSPSASERLEKSTIFRFQHREDSDSGEEAAQAEGSRARSSSTARSSGACVHCKSLKVRCEFDPGERACRRCLTAHIPCQSRSRKKRKVAPTHEDLQQKARSQDYQIQALLLQFEQMRAEKQIQRIITQHTYSKDRMDTQHLIKAQSKRDAESPELAAVNYFSPDRSLSMLSPPDIVKHCCLYPRDITELFTIFFHKIDPFFSILDPELHTPQRLIWTCPFLFTVICATASRYCTSKPGLYSLAKDFAQEAAGKALVDPSKKIDICQAYLLLGVYPSPKKKWAEDRSWLFQGVAIRMALELELNLPPPPDCEEREALNRTRTWLNCYCVDGSHAIQFGKIPMLRLDDYMARISKDWYRSSSMNTAYDVHLCAYVQIILMMSKWRSVNVVQEQEFSQNRFDVVAFAIETEEKLSKELLLWLDRYEEEFTYNPFMVCYYRGNTTEMITAYLRLVILATGFQCAFKSGISRESGILKRSIDAARTVIQIMVDRLAPTGNLRYAMEANFLYVSFSAAYLLNLLRPKLLPLIDENTQEEIIVTVKRLIDVLGSKDVALDGRHTPALYSRFLINLLRKYNKRCKPGSGTVPDSVEFYPQYSGERQESPPGWPDIQQSRGSLPTIDIQAPAGYEPGIVYQEAGDADMDFSLGHFGK</sequence>
<dbReference type="Gene3D" id="4.10.240.10">
    <property type="entry name" value="Zn(2)-C6 fungal-type DNA-binding domain"/>
    <property type="match status" value="1"/>
</dbReference>
<dbReference type="InterPro" id="IPR051089">
    <property type="entry name" value="prtT"/>
</dbReference>
<feature type="region of interest" description="Disordered" evidence="7">
    <location>
        <begin position="1"/>
        <end position="60"/>
    </location>
</feature>
<dbReference type="GO" id="GO:0005634">
    <property type="term" value="C:nucleus"/>
    <property type="evidence" value="ECO:0007669"/>
    <property type="project" value="UniProtKB-SubCell"/>
</dbReference>
<feature type="compositionally biased region" description="Basic and acidic residues" evidence="7">
    <location>
        <begin position="24"/>
        <end position="40"/>
    </location>
</feature>
<dbReference type="SUPFAM" id="SSF57701">
    <property type="entry name" value="Zn2/Cys6 DNA-binding domain"/>
    <property type="match status" value="1"/>
</dbReference>
<dbReference type="EMBL" id="ML769471">
    <property type="protein sequence ID" value="KAE9399332.1"/>
    <property type="molecule type" value="Genomic_DNA"/>
</dbReference>
<evidence type="ECO:0000256" key="2">
    <source>
        <dbReference type="ARBA" id="ARBA00022723"/>
    </source>
</evidence>
<keyword evidence="2" id="KW-0479">Metal-binding</keyword>
<dbReference type="GO" id="GO:0000976">
    <property type="term" value="F:transcription cis-regulatory region binding"/>
    <property type="evidence" value="ECO:0007669"/>
    <property type="project" value="TreeGrafter"/>
</dbReference>
<evidence type="ECO:0000256" key="7">
    <source>
        <dbReference type="SAM" id="MobiDB-lite"/>
    </source>
</evidence>
<dbReference type="Pfam" id="PF04082">
    <property type="entry name" value="Fungal_trans"/>
    <property type="match status" value="1"/>
</dbReference>
<evidence type="ECO:0000259" key="8">
    <source>
        <dbReference type="PROSITE" id="PS00463"/>
    </source>
</evidence>
<keyword evidence="6" id="KW-0539">Nucleus</keyword>
<comment type="subcellular location">
    <subcellularLocation>
        <location evidence="1">Nucleus</location>
    </subcellularLocation>
</comment>
<dbReference type="InterPro" id="IPR001138">
    <property type="entry name" value="Zn2Cys6_DnaBD"/>
</dbReference>
<dbReference type="OrthoDB" id="3163292at2759"/>
<keyword evidence="5" id="KW-0804">Transcription</keyword>
<dbReference type="CDD" id="cd00067">
    <property type="entry name" value="GAL4"/>
    <property type="match status" value="1"/>
</dbReference>
<keyword evidence="3" id="KW-0805">Transcription regulation</keyword>
<name>A0A6A4HKD4_9AGAR</name>
<dbReference type="PANTHER" id="PTHR31845">
    <property type="entry name" value="FINGER DOMAIN PROTEIN, PUTATIVE-RELATED"/>
    <property type="match status" value="1"/>
</dbReference>
<keyword evidence="4" id="KW-0238">DNA-binding</keyword>
<evidence type="ECO:0000256" key="1">
    <source>
        <dbReference type="ARBA" id="ARBA00004123"/>
    </source>
</evidence>
<dbReference type="InterPro" id="IPR007219">
    <property type="entry name" value="XnlR_reg_dom"/>
</dbReference>
<gene>
    <name evidence="9" type="ORF">BT96DRAFT_695317</name>
</gene>
<evidence type="ECO:0000256" key="3">
    <source>
        <dbReference type="ARBA" id="ARBA00023015"/>
    </source>
</evidence>
<evidence type="ECO:0000256" key="5">
    <source>
        <dbReference type="ARBA" id="ARBA00023163"/>
    </source>
</evidence>
<dbReference type="PANTHER" id="PTHR31845:SF19">
    <property type="entry name" value="TRANSCRIPTION FACTOR DOMAIN-CONTAINING PROTEIN"/>
    <property type="match status" value="1"/>
</dbReference>
<dbReference type="GO" id="GO:0008270">
    <property type="term" value="F:zinc ion binding"/>
    <property type="evidence" value="ECO:0007669"/>
    <property type="project" value="InterPro"/>
</dbReference>
<dbReference type="PROSITE" id="PS00463">
    <property type="entry name" value="ZN2_CY6_FUNGAL_1"/>
    <property type="match status" value="1"/>
</dbReference>
<proteinExistence type="predicted"/>
<dbReference type="Proteomes" id="UP000799118">
    <property type="component" value="Unassembled WGS sequence"/>
</dbReference>
<feature type="domain" description="Zn(2)-C6 fungal-type" evidence="8">
    <location>
        <begin position="65"/>
        <end position="95"/>
    </location>
</feature>
<evidence type="ECO:0000256" key="4">
    <source>
        <dbReference type="ARBA" id="ARBA00023125"/>
    </source>
</evidence>
<protein>
    <recommendedName>
        <fullName evidence="8">Zn(2)-C6 fungal-type domain-containing protein</fullName>
    </recommendedName>
</protein>
<reference evidence="9" key="1">
    <citation type="journal article" date="2019" name="Environ. Microbiol.">
        <title>Fungal ecological strategies reflected in gene transcription - a case study of two litter decomposers.</title>
        <authorList>
            <person name="Barbi F."/>
            <person name="Kohler A."/>
            <person name="Barry K."/>
            <person name="Baskaran P."/>
            <person name="Daum C."/>
            <person name="Fauchery L."/>
            <person name="Ihrmark K."/>
            <person name="Kuo A."/>
            <person name="LaButti K."/>
            <person name="Lipzen A."/>
            <person name="Morin E."/>
            <person name="Grigoriev I.V."/>
            <person name="Henrissat B."/>
            <person name="Lindahl B."/>
            <person name="Martin F."/>
        </authorList>
    </citation>
    <scope>NUCLEOTIDE SEQUENCE</scope>
    <source>
        <strain evidence="9">JB14</strain>
    </source>
</reference>